<dbReference type="AlphaFoldDB" id="A0A9D1IW64"/>
<organism evidence="3 4">
    <name type="scientific">Candidatus Avoscillospira avicola</name>
    <dbReference type="NCBI Taxonomy" id="2840706"/>
    <lineage>
        <taxon>Bacteria</taxon>
        <taxon>Bacillati</taxon>
        <taxon>Bacillota</taxon>
        <taxon>Clostridia</taxon>
        <taxon>Eubacteriales</taxon>
        <taxon>Oscillospiraceae</taxon>
        <taxon>Oscillospiraceae incertae sedis</taxon>
        <taxon>Candidatus Avoscillospira</taxon>
    </lineage>
</organism>
<dbReference type="Pfam" id="PF01381">
    <property type="entry name" value="HTH_3"/>
    <property type="match status" value="1"/>
</dbReference>
<accession>A0A9D1IW64</accession>
<dbReference type="GO" id="GO:0005829">
    <property type="term" value="C:cytosol"/>
    <property type="evidence" value="ECO:0007669"/>
    <property type="project" value="TreeGrafter"/>
</dbReference>
<evidence type="ECO:0000313" key="3">
    <source>
        <dbReference type="EMBL" id="HIR50260.1"/>
    </source>
</evidence>
<protein>
    <submittedName>
        <fullName evidence="3">Helix-turn-helix domain-containing protein</fullName>
    </submittedName>
</protein>
<dbReference type="Proteomes" id="UP000824239">
    <property type="component" value="Unassembled WGS sequence"/>
</dbReference>
<gene>
    <name evidence="3" type="ORF">IAA53_03075</name>
</gene>
<dbReference type="PANTHER" id="PTHR46797:SF1">
    <property type="entry name" value="METHYLPHOSPHONATE SYNTHASE"/>
    <property type="match status" value="1"/>
</dbReference>
<evidence type="ECO:0000256" key="1">
    <source>
        <dbReference type="ARBA" id="ARBA00023125"/>
    </source>
</evidence>
<sequence length="220" mass="24865">MKFGEKLKFIRTTLNLTQQELADQLGTTKQAISRYENSEREPNIKTVNSFAEKLGVKVTLLADDSFYFPFPDKIKSERERRGWSSKHLAELAHMSESRLIELENFEDFPDPVELSNIAEALSFSTDHLLGREWAIGSTLPTLNDNELSLLLQYRKLNDIGKQNLKQYADFLVSSGNFKRSVQSTISNSTIEERVEAYRQELMAEEKGADGSSPSPPAANA</sequence>
<dbReference type="InterPro" id="IPR050807">
    <property type="entry name" value="TransReg_Diox_bact_type"/>
</dbReference>
<dbReference type="CDD" id="cd00093">
    <property type="entry name" value="HTH_XRE"/>
    <property type="match status" value="2"/>
</dbReference>
<dbReference type="GO" id="GO:0003700">
    <property type="term" value="F:DNA-binding transcription factor activity"/>
    <property type="evidence" value="ECO:0007669"/>
    <property type="project" value="TreeGrafter"/>
</dbReference>
<feature type="domain" description="HTH cro/C1-type" evidence="2">
    <location>
        <begin position="7"/>
        <end position="61"/>
    </location>
</feature>
<reference evidence="3" key="2">
    <citation type="journal article" date="2021" name="PeerJ">
        <title>Extensive microbial diversity within the chicken gut microbiome revealed by metagenomics and culture.</title>
        <authorList>
            <person name="Gilroy R."/>
            <person name="Ravi A."/>
            <person name="Getino M."/>
            <person name="Pursley I."/>
            <person name="Horton D.L."/>
            <person name="Alikhan N.F."/>
            <person name="Baker D."/>
            <person name="Gharbi K."/>
            <person name="Hall N."/>
            <person name="Watson M."/>
            <person name="Adriaenssens E.M."/>
            <person name="Foster-Nyarko E."/>
            <person name="Jarju S."/>
            <person name="Secka A."/>
            <person name="Antonio M."/>
            <person name="Oren A."/>
            <person name="Chaudhuri R.R."/>
            <person name="La Ragione R."/>
            <person name="Hildebrand F."/>
            <person name="Pallen M.J."/>
        </authorList>
    </citation>
    <scope>NUCLEOTIDE SEQUENCE</scope>
    <source>
        <strain evidence="3">ChiBcec15-4380</strain>
    </source>
</reference>
<comment type="caution">
    <text evidence="3">The sequence shown here is derived from an EMBL/GenBank/DDBJ whole genome shotgun (WGS) entry which is preliminary data.</text>
</comment>
<proteinExistence type="predicted"/>
<evidence type="ECO:0000313" key="4">
    <source>
        <dbReference type="Proteomes" id="UP000824239"/>
    </source>
</evidence>
<dbReference type="SMART" id="SM00530">
    <property type="entry name" value="HTH_XRE"/>
    <property type="match status" value="2"/>
</dbReference>
<dbReference type="InterPro" id="IPR010982">
    <property type="entry name" value="Lambda_DNA-bd_dom_sf"/>
</dbReference>
<dbReference type="PANTHER" id="PTHR46797">
    <property type="entry name" value="HTH-TYPE TRANSCRIPTIONAL REGULATOR"/>
    <property type="match status" value="1"/>
</dbReference>
<dbReference type="EMBL" id="DVHE01000022">
    <property type="protein sequence ID" value="HIR50260.1"/>
    <property type="molecule type" value="Genomic_DNA"/>
</dbReference>
<evidence type="ECO:0000259" key="2">
    <source>
        <dbReference type="PROSITE" id="PS50943"/>
    </source>
</evidence>
<dbReference type="InterPro" id="IPR001387">
    <property type="entry name" value="Cro/C1-type_HTH"/>
</dbReference>
<reference evidence="3" key="1">
    <citation type="submission" date="2020-10" db="EMBL/GenBank/DDBJ databases">
        <authorList>
            <person name="Gilroy R."/>
        </authorList>
    </citation>
    <scope>NUCLEOTIDE SEQUENCE</scope>
    <source>
        <strain evidence="3">ChiBcec15-4380</strain>
    </source>
</reference>
<dbReference type="Gene3D" id="1.10.260.40">
    <property type="entry name" value="lambda repressor-like DNA-binding domains"/>
    <property type="match status" value="2"/>
</dbReference>
<dbReference type="PROSITE" id="PS50943">
    <property type="entry name" value="HTH_CROC1"/>
    <property type="match status" value="2"/>
</dbReference>
<keyword evidence="1" id="KW-0238">DNA-binding</keyword>
<dbReference type="SUPFAM" id="SSF47413">
    <property type="entry name" value="lambda repressor-like DNA-binding domains"/>
    <property type="match status" value="2"/>
</dbReference>
<name>A0A9D1IW64_9FIRM</name>
<feature type="domain" description="HTH cro/C1-type" evidence="2">
    <location>
        <begin position="74"/>
        <end position="128"/>
    </location>
</feature>
<dbReference type="GO" id="GO:0003677">
    <property type="term" value="F:DNA binding"/>
    <property type="evidence" value="ECO:0007669"/>
    <property type="project" value="UniProtKB-KW"/>
</dbReference>